<reference evidence="2" key="1">
    <citation type="submission" date="2016-11" db="UniProtKB">
        <authorList>
            <consortium name="WormBaseParasite"/>
        </authorList>
    </citation>
    <scope>IDENTIFICATION</scope>
</reference>
<organism evidence="1 2">
    <name type="scientific">Heterorhabditis bacteriophora</name>
    <name type="common">Entomopathogenic nematode worm</name>
    <dbReference type="NCBI Taxonomy" id="37862"/>
    <lineage>
        <taxon>Eukaryota</taxon>
        <taxon>Metazoa</taxon>
        <taxon>Ecdysozoa</taxon>
        <taxon>Nematoda</taxon>
        <taxon>Chromadorea</taxon>
        <taxon>Rhabditida</taxon>
        <taxon>Rhabditina</taxon>
        <taxon>Rhabditomorpha</taxon>
        <taxon>Strongyloidea</taxon>
        <taxon>Heterorhabditidae</taxon>
        <taxon>Heterorhabditis</taxon>
    </lineage>
</organism>
<proteinExistence type="predicted"/>
<accession>A0A1I7X1M7</accession>
<protein>
    <submittedName>
        <fullName evidence="2">Transposase</fullName>
    </submittedName>
</protein>
<dbReference type="SUPFAM" id="SSF81524">
    <property type="entry name" value="14 kDa protein of cytochrome bc1 complex (Ubiquinol-cytochrome c reductase)"/>
    <property type="match status" value="1"/>
</dbReference>
<sequence length="38" mass="4529">MDKETWYLKPYLDEIETEKKARIESSGLIPGFEMKQSH</sequence>
<dbReference type="GO" id="GO:0045275">
    <property type="term" value="C:respiratory chain complex III"/>
    <property type="evidence" value="ECO:0007669"/>
    <property type="project" value="InterPro"/>
</dbReference>
<evidence type="ECO:0000313" key="1">
    <source>
        <dbReference type="Proteomes" id="UP000095283"/>
    </source>
</evidence>
<dbReference type="Proteomes" id="UP000095283">
    <property type="component" value="Unplaced"/>
</dbReference>
<keyword evidence="1" id="KW-1185">Reference proteome</keyword>
<dbReference type="GO" id="GO:0006122">
    <property type="term" value="P:mitochondrial electron transport, ubiquinol to cytochrome c"/>
    <property type="evidence" value="ECO:0007669"/>
    <property type="project" value="InterPro"/>
</dbReference>
<dbReference type="WBParaSite" id="Hba_11353">
    <property type="protein sequence ID" value="Hba_11353"/>
    <property type="gene ID" value="Hba_11353"/>
</dbReference>
<dbReference type="InterPro" id="IPR036544">
    <property type="entry name" value="QCR7_sf"/>
</dbReference>
<dbReference type="AlphaFoldDB" id="A0A1I7X1M7"/>
<evidence type="ECO:0000313" key="2">
    <source>
        <dbReference type="WBParaSite" id="Hba_11353"/>
    </source>
</evidence>
<name>A0A1I7X1M7_HETBA</name>
<dbReference type="GO" id="GO:0005739">
    <property type="term" value="C:mitochondrion"/>
    <property type="evidence" value="ECO:0007669"/>
    <property type="project" value="GOC"/>
</dbReference>